<dbReference type="OMA" id="HEENLVH"/>
<evidence type="ECO:0000259" key="1">
    <source>
        <dbReference type="Pfam" id="PF13966"/>
    </source>
</evidence>
<dbReference type="EMBL" id="CM001887">
    <property type="protein sequence ID" value="EOY32894.1"/>
    <property type="molecule type" value="Genomic_DNA"/>
</dbReference>
<dbReference type="Pfam" id="PF13966">
    <property type="entry name" value="zf-RVT"/>
    <property type="match status" value="1"/>
</dbReference>
<dbReference type="InParanoid" id="A0A061GZE5"/>
<evidence type="ECO:0000313" key="3">
    <source>
        <dbReference type="Proteomes" id="UP000026915"/>
    </source>
</evidence>
<gene>
    <name evidence="2" type="ORF">TCM_040908</name>
</gene>
<dbReference type="Proteomes" id="UP000026915">
    <property type="component" value="Chromosome 9"/>
</dbReference>
<feature type="domain" description="Reverse transcriptase zinc-binding" evidence="1">
    <location>
        <begin position="8"/>
        <end position="93"/>
    </location>
</feature>
<proteinExistence type="predicted"/>
<dbReference type="HOGENOM" id="CLU_2177581_0_0_1"/>
<dbReference type="Gramene" id="EOY32894">
    <property type="protein sequence ID" value="EOY32894"/>
    <property type="gene ID" value="TCM_040908"/>
</dbReference>
<reference evidence="2 3" key="1">
    <citation type="journal article" date="2013" name="Genome Biol.">
        <title>The genome sequence of the most widely cultivated cacao type and its use to identify candidate genes regulating pod color.</title>
        <authorList>
            <person name="Motamayor J.C."/>
            <person name="Mockaitis K."/>
            <person name="Schmutz J."/>
            <person name="Haiminen N."/>
            <person name="Iii D.L."/>
            <person name="Cornejo O."/>
            <person name="Findley S.D."/>
            <person name="Zheng P."/>
            <person name="Utro F."/>
            <person name="Royaert S."/>
            <person name="Saski C."/>
            <person name="Jenkins J."/>
            <person name="Podicheti R."/>
            <person name="Zhao M."/>
            <person name="Scheffler B.E."/>
            <person name="Stack J.C."/>
            <person name="Feltus F.A."/>
            <person name="Mustiga G.M."/>
            <person name="Amores F."/>
            <person name="Phillips W."/>
            <person name="Marelli J.P."/>
            <person name="May G.D."/>
            <person name="Shapiro H."/>
            <person name="Ma J."/>
            <person name="Bustamante C.D."/>
            <person name="Schnell R.J."/>
            <person name="Main D."/>
            <person name="Gilbert D."/>
            <person name="Parida L."/>
            <person name="Kuhn D.N."/>
        </authorList>
    </citation>
    <scope>NUCLEOTIDE SEQUENCE [LARGE SCALE GENOMIC DNA]</scope>
    <source>
        <strain evidence="3">cv. Matina 1-6</strain>
    </source>
</reference>
<dbReference type="InterPro" id="IPR026960">
    <property type="entry name" value="RVT-Znf"/>
</dbReference>
<organism evidence="2 3">
    <name type="scientific">Theobroma cacao</name>
    <name type="common">Cacao</name>
    <name type="synonym">Cocoa</name>
    <dbReference type="NCBI Taxonomy" id="3641"/>
    <lineage>
        <taxon>Eukaryota</taxon>
        <taxon>Viridiplantae</taxon>
        <taxon>Streptophyta</taxon>
        <taxon>Embryophyta</taxon>
        <taxon>Tracheophyta</taxon>
        <taxon>Spermatophyta</taxon>
        <taxon>Magnoliopsida</taxon>
        <taxon>eudicotyledons</taxon>
        <taxon>Gunneridae</taxon>
        <taxon>Pentapetalae</taxon>
        <taxon>rosids</taxon>
        <taxon>malvids</taxon>
        <taxon>Malvales</taxon>
        <taxon>Malvaceae</taxon>
        <taxon>Byttnerioideae</taxon>
        <taxon>Theobroma</taxon>
    </lineage>
</organism>
<dbReference type="AlphaFoldDB" id="A0A061GZE5"/>
<accession>A0A061GZE5</accession>
<evidence type="ECO:0000313" key="2">
    <source>
        <dbReference type="EMBL" id="EOY32894.1"/>
    </source>
</evidence>
<keyword evidence="3" id="KW-1185">Reference proteome</keyword>
<name>A0A061GZE5_THECC</name>
<protein>
    <recommendedName>
        <fullName evidence="1">Reverse transcriptase zinc-binding domain-containing protein</fullName>
    </recommendedName>
</protein>
<sequence>MISILSMFTVKFAYEMQLENHPPHTICWRKVWKLHASNKVRMFIWRLLHESLPTVSWLANRGLSTSSASSFCGAHEENLVHALRDCNRVKNIWLAFNSGLTNSGFF</sequence>